<dbReference type="NCBIfam" id="NF040713">
    <property type="entry name" value="ZapE"/>
    <property type="match status" value="1"/>
</dbReference>
<dbReference type="InterPro" id="IPR005654">
    <property type="entry name" value="ATPase_AFG1-like"/>
</dbReference>
<sequence length="633" mass="68398">MAQGRLGFPCAVRARGNMAAALAATAGAVRAPLHAARGARCWAQRLASSAGVAAKAEAADEERLALRLRLGEDWRRTLGDAAQGVTTAHERLVQRGKLQASPAQASAAAALAQLPGALEAARERQQRWDAEQARMTQQAEAAAARVRGERQRAAEWCGEGWLKGSPSTPSAPAVIGPICWLSMGPPPPLQPAGCYIHGSVGSGKSTLMDLFCLFDLQDWRVRRQHWHEFSLWLHGTLHRLSGARADVPQKHVLARVADLVAEDTDLICLDEFAVTNVADAAILAELLRLLAVRHVALVCTTNRPPQDLYKDGLHRERFVPALVEHLQSTFLLVAVNTVDYREEMSLADSREAESADRGAGGGERPQVFFVGGDPEAALRCALADDGGAAPELAPGAVKVSWGRSLPVPGQLGGMARFHFDDLCRRPLSAEDFMHLALQFHTIYVHDVPGLALEEHNEARRFTNLVDALYEHSVRLLCHSSVPLQDVLSRVEVLRDAGSTEGHDAEKLGVYETMYDDSPNFQIQIKELGSREKWKELQDRRHAEEQLAEARRMGRLAAPAAAEGDTGSGWSAAPAGADLSAPDQGVAGVMVAAVGSLQESGFAARRAASRLQEMQTGPYLEAARRRREAMQAGA</sequence>
<evidence type="ECO:0000256" key="3">
    <source>
        <dbReference type="ARBA" id="ARBA00022840"/>
    </source>
</evidence>
<keyword evidence="3" id="KW-0067">ATP-binding</keyword>
<name>A0A7S4RLQ6_9DINO</name>
<comment type="similarity">
    <text evidence="1">Belongs to the AFG1 ATPase family.</text>
</comment>
<reference evidence="5" key="1">
    <citation type="submission" date="2021-01" db="EMBL/GenBank/DDBJ databases">
        <authorList>
            <person name="Corre E."/>
            <person name="Pelletier E."/>
            <person name="Niang G."/>
            <person name="Scheremetjew M."/>
            <person name="Finn R."/>
            <person name="Kale V."/>
            <person name="Holt S."/>
            <person name="Cochrane G."/>
            <person name="Meng A."/>
            <person name="Brown T."/>
            <person name="Cohen L."/>
        </authorList>
    </citation>
    <scope>NUCLEOTIDE SEQUENCE</scope>
    <source>
        <strain evidence="5">CCMP3105</strain>
    </source>
</reference>
<evidence type="ECO:0008006" key="6">
    <source>
        <dbReference type="Google" id="ProtNLM"/>
    </source>
</evidence>
<protein>
    <recommendedName>
        <fullName evidence="6">AAA+ ATPase domain-containing protein</fullName>
    </recommendedName>
</protein>
<dbReference type="AlphaFoldDB" id="A0A7S4RLQ6"/>
<proteinExistence type="inferred from homology"/>
<dbReference type="GO" id="GO:0016887">
    <property type="term" value="F:ATP hydrolysis activity"/>
    <property type="evidence" value="ECO:0007669"/>
    <property type="project" value="InterPro"/>
</dbReference>
<evidence type="ECO:0000313" key="5">
    <source>
        <dbReference type="EMBL" id="CAE4615771.1"/>
    </source>
</evidence>
<gene>
    <name evidence="5" type="ORF">AMON00008_LOCUS36064</name>
</gene>
<dbReference type="EMBL" id="HBNR01051521">
    <property type="protein sequence ID" value="CAE4615771.1"/>
    <property type="molecule type" value="Transcribed_RNA"/>
</dbReference>
<dbReference type="PANTHER" id="PTHR12169:SF6">
    <property type="entry name" value="AFG1-LIKE ATPASE"/>
    <property type="match status" value="1"/>
</dbReference>
<evidence type="ECO:0000256" key="2">
    <source>
        <dbReference type="ARBA" id="ARBA00022741"/>
    </source>
</evidence>
<dbReference type="Pfam" id="PF03969">
    <property type="entry name" value="AFG1_ATPase"/>
    <property type="match status" value="1"/>
</dbReference>
<keyword evidence="2" id="KW-0547">Nucleotide-binding</keyword>
<dbReference type="Gene3D" id="3.40.50.300">
    <property type="entry name" value="P-loop containing nucleotide triphosphate hydrolases"/>
    <property type="match status" value="1"/>
</dbReference>
<accession>A0A7S4RLQ6</accession>
<dbReference type="InterPro" id="IPR027417">
    <property type="entry name" value="P-loop_NTPase"/>
</dbReference>
<dbReference type="SUPFAM" id="SSF52540">
    <property type="entry name" value="P-loop containing nucleoside triphosphate hydrolases"/>
    <property type="match status" value="1"/>
</dbReference>
<organism evidence="5">
    <name type="scientific">Alexandrium monilatum</name>
    <dbReference type="NCBI Taxonomy" id="311494"/>
    <lineage>
        <taxon>Eukaryota</taxon>
        <taxon>Sar</taxon>
        <taxon>Alveolata</taxon>
        <taxon>Dinophyceae</taxon>
        <taxon>Gonyaulacales</taxon>
        <taxon>Pyrocystaceae</taxon>
        <taxon>Alexandrium</taxon>
    </lineage>
</organism>
<dbReference type="CDD" id="cd00267">
    <property type="entry name" value="ABC_ATPase"/>
    <property type="match status" value="1"/>
</dbReference>
<dbReference type="GO" id="GO:0005739">
    <property type="term" value="C:mitochondrion"/>
    <property type="evidence" value="ECO:0007669"/>
    <property type="project" value="TreeGrafter"/>
</dbReference>
<dbReference type="PANTHER" id="PTHR12169">
    <property type="entry name" value="ATPASE N2B"/>
    <property type="match status" value="1"/>
</dbReference>
<evidence type="ECO:0000256" key="1">
    <source>
        <dbReference type="ARBA" id="ARBA00010322"/>
    </source>
</evidence>
<evidence type="ECO:0000256" key="4">
    <source>
        <dbReference type="SAM" id="MobiDB-lite"/>
    </source>
</evidence>
<feature type="region of interest" description="Disordered" evidence="4">
    <location>
        <begin position="547"/>
        <end position="575"/>
    </location>
</feature>
<dbReference type="GO" id="GO:0005524">
    <property type="term" value="F:ATP binding"/>
    <property type="evidence" value="ECO:0007669"/>
    <property type="project" value="UniProtKB-KW"/>
</dbReference>